<feature type="transmembrane region" description="Helical" evidence="1">
    <location>
        <begin position="171"/>
        <end position="191"/>
    </location>
</feature>
<feature type="transmembrane region" description="Helical" evidence="1">
    <location>
        <begin position="497"/>
        <end position="518"/>
    </location>
</feature>
<dbReference type="Proteomes" id="UP000198506">
    <property type="component" value="Unassembled WGS sequence"/>
</dbReference>
<feature type="transmembrane region" description="Helical" evidence="1">
    <location>
        <begin position="134"/>
        <end position="159"/>
    </location>
</feature>
<evidence type="ECO:0000256" key="1">
    <source>
        <dbReference type="SAM" id="Phobius"/>
    </source>
</evidence>
<proteinExistence type="predicted"/>
<feature type="transmembrane region" description="Helical" evidence="1">
    <location>
        <begin position="60"/>
        <end position="80"/>
    </location>
</feature>
<feature type="transmembrane region" description="Helical" evidence="1">
    <location>
        <begin position="349"/>
        <end position="369"/>
    </location>
</feature>
<evidence type="ECO:0000313" key="3">
    <source>
        <dbReference type="Proteomes" id="UP000198506"/>
    </source>
</evidence>
<protein>
    <submittedName>
        <fullName evidence="2">ABC-2 type transport system permease protein</fullName>
    </submittedName>
</protein>
<dbReference type="AlphaFoldDB" id="A0AA94HPG9"/>
<evidence type="ECO:0000313" key="2">
    <source>
        <dbReference type="EMBL" id="SFS15379.1"/>
    </source>
</evidence>
<feature type="transmembrane region" description="Helical" evidence="1">
    <location>
        <begin position="467"/>
        <end position="491"/>
    </location>
</feature>
<name>A0AA94HPG9_9MICO</name>
<feature type="transmembrane region" description="Helical" evidence="1">
    <location>
        <begin position="234"/>
        <end position="252"/>
    </location>
</feature>
<organism evidence="2 3">
    <name type="scientific">Agrococcus baldri</name>
    <dbReference type="NCBI Taxonomy" id="153730"/>
    <lineage>
        <taxon>Bacteria</taxon>
        <taxon>Bacillati</taxon>
        <taxon>Actinomycetota</taxon>
        <taxon>Actinomycetes</taxon>
        <taxon>Micrococcales</taxon>
        <taxon>Microbacteriaceae</taxon>
        <taxon>Agrococcus</taxon>
    </lineage>
</organism>
<keyword evidence="3" id="KW-1185">Reference proteome</keyword>
<comment type="caution">
    <text evidence="2">The sequence shown here is derived from an EMBL/GenBank/DDBJ whole genome shotgun (WGS) entry which is preliminary data.</text>
</comment>
<dbReference type="EMBL" id="FOZN01000003">
    <property type="protein sequence ID" value="SFS15379.1"/>
    <property type="molecule type" value="Genomic_DNA"/>
</dbReference>
<keyword evidence="1" id="KW-0472">Membrane</keyword>
<feature type="transmembrane region" description="Helical" evidence="1">
    <location>
        <begin position="305"/>
        <end position="329"/>
    </location>
</feature>
<keyword evidence="1" id="KW-0812">Transmembrane</keyword>
<feature type="transmembrane region" description="Helical" evidence="1">
    <location>
        <begin position="100"/>
        <end position="122"/>
    </location>
</feature>
<feature type="transmembrane region" description="Helical" evidence="1">
    <location>
        <begin position="390"/>
        <end position="413"/>
    </location>
</feature>
<keyword evidence="1" id="KW-1133">Transmembrane helix</keyword>
<feature type="transmembrane region" description="Helical" evidence="1">
    <location>
        <begin position="24"/>
        <end position="48"/>
    </location>
</feature>
<gene>
    <name evidence="2" type="ORF">SAMN04487783_2021</name>
</gene>
<sequence>MAALLLGLQLRQYGRTLTRSPWATVTLVLAVLGALGALGLVATTMLLLRVTLPQTGPDAVVVLGSALVVGWAVASVLISADDALAPERFAMLPVPARRLLPGVLLGGAVGVGGIATLLALLLTLIGWSITWPALLAAALLLPLQLLTCLLAGRALAAALARQLAKRSGRDLVVVIGSVLGISAGIVVVVVAEGVRALGSTESLLGAVAGALAWTPFGAAWGVPRAIAAGALLPAAAQLLIAIATAALLWLVWAHDFRSRLTAPIVSGGGGRVRSAAWIDRLLPATPVGAIAARGLRYRLRDPRHLVNVIGVVLLPLLILGLNVVMGSTVELELGEGVADLGALGDVGPLLLPLLGAIVLMSVAQLDTAYDSSALSAHVLSGVSGTADRAGRALGMLVLFGPLLTVTAVVTTAISGRWELLPASLGATLGTAALVIGVGSAISPWMPGQTPAPEASPFGTGSSGGAQALLGALLMLLAILTAGAPAIGTAIAAAWFPWLGWVSLAVGLGLGALAIWLGVRLGGRALDRRWPEVLAAVSREH</sequence>
<dbReference type="RefSeq" id="WP_092918441.1">
    <property type="nucleotide sequence ID" value="NZ_FOZN01000003.1"/>
</dbReference>
<reference evidence="2 3" key="1">
    <citation type="submission" date="2016-10" db="EMBL/GenBank/DDBJ databases">
        <authorList>
            <person name="Varghese N."/>
            <person name="Submissions S."/>
        </authorList>
    </citation>
    <scope>NUCLEOTIDE SEQUENCE [LARGE SCALE GENOMIC DNA]</scope>
    <source>
        <strain evidence="2 3">IAM 15147</strain>
    </source>
</reference>
<feature type="transmembrane region" description="Helical" evidence="1">
    <location>
        <begin position="419"/>
        <end position="446"/>
    </location>
</feature>
<accession>A0AA94HPG9</accession>